<dbReference type="GO" id="GO:0016410">
    <property type="term" value="F:N-acyltransferase activity"/>
    <property type="evidence" value="ECO:0007669"/>
    <property type="project" value="InterPro"/>
</dbReference>
<evidence type="ECO:0000256" key="3">
    <source>
        <dbReference type="ARBA" id="ARBA00022475"/>
    </source>
</evidence>
<keyword evidence="11" id="KW-0449">Lipoprotein</keyword>
<organism evidence="11 12">
    <name type="scientific">Pseudoduganella lurida</name>
    <dbReference type="NCBI Taxonomy" id="1036180"/>
    <lineage>
        <taxon>Bacteria</taxon>
        <taxon>Pseudomonadati</taxon>
        <taxon>Pseudomonadota</taxon>
        <taxon>Betaproteobacteria</taxon>
        <taxon>Burkholderiales</taxon>
        <taxon>Oxalobacteraceae</taxon>
        <taxon>Telluria group</taxon>
        <taxon>Pseudoduganella</taxon>
    </lineage>
</organism>
<proteinExistence type="inferred from homology"/>
<evidence type="ECO:0000256" key="6">
    <source>
        <dbReference type="ARBA" id="ARBA00022989"/>
    </source>
</evidence>
<dbReference type="Gene3D" id="3.60.110.10">
    <property type="entry name" value="Carbon-nitrogen hydrolase"/>
    <property type="match status" value="1"/>
</dbReference>
<dbReference type="SUPFAM" id="SSF56317">
    <property type="entry name" value="Carbon-nitrogen hydrolase"/>
    <property type="match status" value="1"/>
</dbReference>
<evidence type="ECO:0000256" key="4">
    <source>
        <dbReference type="ARBA" id="ARBA00022679"/>
    </source>
</evidence>
<keyword evidence="6 9" id="KW-1133">Transmembrane helix</keyword>
<dbReference type="EMBL" id="VLLB01000010">
    <property type="protein sequence ID" value="TWI61902.1"/>
    <property type="molecule type" value="Genomic_DNA"/>
</dbReference>
<keyword evidence="12" id="KW-1185">Reference proteome</keyword>
<dbReference type="Pfam" id="PF00795">
    <property type="entry name" value="CN_hydrolase"/>
    <property type="match status" value="1"/>
</dbReference>
<comment type="similarity">
    <text evidence="2">Belongs to the CN hydrolase family. Apolipoprotein N-acyltransferase subfamily.</text>
</comment>
<dbReference type="InterPro" id="IPR004563">
    <property type="entry name" value="Apolipo_AcylTrfase"/>
</dbReference>
<dbReference type="OrthoDB" id="9811121at2"/>
<evidence type="ECO:0000256" key="1">
    <source>
        <dbReference type="ARBA" id="ARBA00004651"/>
    </source>
</evidence>
<dbReference type="InterPro" id="IPR003010">
    <property type="entry name" value="C-N_Hydrolase"/>
</dbReference>
<evidence type="ECO:0000313" key="11">
    <source>
        <dbReference type="EMBL" id="TWI61902.1"/>
    </source>
</evidence>
<accession>A0A562QYM1</accession>
<dbReference type="PANTHER" id="PTHR38686">
    <property type="entry name" value="APOLIPOPROTEIN N-ACYLTRANSFERASE"/>
    <property type="match status" value="1"/>
</dbReference>
<dbReference type="AlphaFoldDB" id="A0A562QYM1"/>
<evidence type="ECO:0000259" key="10">
    <source>
        <dbReference type="PROSITE" id="PS50263"/>
    </source>
</evidence>
<protein>
    <submittedName>
        <fullName evidence="11">Apolipoprotein N-acyltransferase</fullName>
    </submittedName>
</protein>
<comment type="caution">
    <text evidence="11">The sequence shown here is derived from an EMBL/GenBank/DDBJ whole genome shotgun (WGS) entry which is preliminary data.</text>
</comment>
<name>A0A562QYM1_9BURK</name>
<dbReference type="RefSeq" id="WP_145652194.1">
    <property type="nucleotide sequence ID" value="NZ_VLLB01000010.1"/>
</dbReference>
<feature type="transmembrane region" description="Helical" evidence="9">
    <location>
        <begin position="450"/>
        <end position="468"/>
    </location>
</feature>
<feature type="transmembrane region" description="Helical" evidence="9">
    <location>
        <begin position="7"/>
        <end position="25"/>
    </location>
</feature>
<dbReference type="GO" id="GO:0005886">
    <property type="term" value="C:plasma membrane"/>
    <property type="evidence" value="ECO:0007669"/>
    <property type="project" value="UniProtKB-SubCell"/>
</dbReference>
<feature type="transmembrane region" description="Helical" evidence="9">
    <location>
        <begin position="54"/>
        <end position="73"/>
    </location>
</feature>
<dbReference type="Proteomes" id="UP000318431">
    <property type="component" value="Unassembled WGS sequence"/>
</dbReference>
<feature type="transmembrane region" description="Helical" evidence="9">
    <location>
        <begin position="31"/>
        <end position="47"/>
    </location>
</feature>
<keyword evidence="8 11" id="KW-0012">Acyltransferase</keyword>
<keyword evidence="3" id="KW-1003">Cell membrane</keyword>
<dbReference type="InterPro" id="IPR036526">
    <property type="entry name" value="C-N_Hydrolase_sf"/>
</dbReference>
<feature type="transmembrane region" description="Helical" evidence="9">
    <location>
        <begin position="111"/>
        <end position="130"/>
    </location>
</feature>
<feature type="domain" description="CN hydrolase" evidence="10">
    <location>
        <begin position="211"/>
        <end position="437"/>
    </location>
</feature>
<sequence>MRHHATHFGIDLALALAGGIAMRHAFGLDPVWWLAWLAPAPVLVAALRSGPWRAFLLTLLAGLVASSASFHYFTLAMPLPVAVLVTVLLALTWALVVGLARRVLLRVASPWAVLAYPLLWCAVDTLMAHLHPDGNWSSLAYSQAQFLPAVQVLALAGTAGLVFVLSLLPATIALAVQRGWQAARTPLLLALVLTVATFAYGFARIPSTAPPQGDLVGLAVIDDYLGPRVPPSLGQQVWTQYEAHVAALAGQGARIVVLPEKIDTLTPAAAQALQARLAALAARHGVWLAAGIGVDDDGSKRNLAWLMTPDGHLDANYQKHHIAPPEREFLPGAEYAVRVAASARYGLAICKDLHFAAMGRAYGTRQVQALLVPAWDFDEDGLYAARLSALRGVESGFAMVRAARQGLLTVTDPYGRIVAETPSAGLPGTTLLARVPAQHVATLYARTGDLFGWLCTAAAALLLVLAFGPRGARAVPREAAATVA</sequence>
<keyword evidence="5 9" id="KW-0812">Transmembrane</keyword>
<reference evidence="11 12" key="1">
    <citation type="journal article" date="2015" name="Stand. Genomic Sci.">
        <title>Genomic Encyclopedia of Bacterial and Archaeal Type Strains, Phase III: the genomes of soil and plant-associated and newly described type strains.</title>
        <authorList>
            <person name="Whitman W.B."/>
            <person name="Woyke T."/>
            <person name="Klenk H.P."/>
            <person name="Zhou Y."/>
            <person name="Lilburn T.G."/>
            <person name="Beck B.J."/>
            <person name="De Vos P."/>
            <person name="Vandamme P."/>
            <person name="Eisen J.A."/>
            <person name="Garrity G."/>
            <person name="Hugenholtz P."/>
            <person name="Kyrpides N.C."/>
        </authorList>
    </citation>
    <scope>NUCLEOTIDE SEQUENCE [LARGE SCALE GENOMIC DNA]</scope>
    <source>
        <strain evidence="11 12">CGMCC 1.10822</strain>
    </source>
</reference>
<feature type="transmembrane region" description="Helical" evidence="9">
    <location>
        <begin position="187"/>
        <end position="203"/>
    </location>
</feature>
<keyword evidence="4 11" id="KW-0808">Transferase</keyword>
<feature type="transmembrane region" description="Helical" evidence="9">
    <location>
        <begin position="150"/>
        <end position="175"/>
    </location>
</feature>
<keyword evidence="7 9" id="KW-0472">Membrane</keyword>
<evidence type="ECO:0000256" key="8">
    <source>
        <dbReference type="ARBA" id="ARBA00023315"/>
    </source>
</evidence>
<dbReference type="Pfam" id="PF20154">
    <property type="entry name" value="LNT_N"/>
    <property type="match status" value="1"/>
</dbReference>
<gene>
    <name evidence="11" type="ORF">IP91_04501</name>
</gene>
<evidence type="ECO:0000256" key="5">
    <source>
        <dbReference type="ARBA" id="ARBA00022692"/>
    </source>
</evidence>
<dbReference type="PANTHER" id="PTHR38686:SF1">
    <property type="entry name" value="APOLIPOPROTEIN N-ACYLTRANSFERASE"/>
    <property type="match status" value="1"/>
</dbReference>
<evidence type="ECO:0000256" key="7">
    <source>
        <dbReference type="ARBA" id="ARBA00023136"/>
    </source>
</evidence>
<evidence type="ECO:0000313" key="12">
    <source>
        <dbReference type="Proteomes" id="UP000318431"/>
    </source>
</evidence>
<dbReference type="GO" id="GO:0042158">
    <property type="term" value="P:lipoprotein biosynthetic process"/>
    <property type="evidence" value="ECO:0007669"/>
    <property type="project" value="InterPro"/>
</dbReference>
<evidence type="ECO:0000256" key="2">
    <source>
        <dbReference type="ARBA" id="ARBA00010065"/>
    </source>
</evidence>
<dbReference type="PROSITE" id="PS50263">
    <property type="entry name" value="CN_HYDROLASE"/>
    <property type="match status" value="1"/>
</dbReference>
<evidence type="ECO:0000256" key="9">
    <source>
        <dbReference type="SAM" id="Phobius"/>
    </source>
</evidence>
<dbReference type="InterPro" id="IPR045378">
    <property type="entry name" value="LNT_N"/>
</dbReference>
<comment type="subcellular location">
    <subcellularLocation>
        <location evidence="1">Cell membrane</location>
        <topology evidence="1">Multi-pass membrane protein</topology>
    </subcellularLocation>
</comment>
<feature type="transmembrane region" description="Helical" evidence="9">
    <location>
        <begin position="79"/>
        <end position="99"/>
    </location>
</feature>